<dbReference type="RefSeq" id="WP_058262820.1">
    <property type="nucleotide sequence ID" value="NZ_CP051181.1"/>
</dbReference>
<evidence type="ECO:0000313" key="5">
    <source>
        <dbReference type="EMBL" id="CUH65822.1"/>
    </source>
</evidence>
<keyword evidence="6" id="KW-1185">Reference proteome</keyword>
<protein>
    <recommendedName>
        <fullName evidence="4">CENP-V/GFA domain-containing protein</fullName>
    </recommendedName>
</protein>
<comment type="similarity">
    <text evidence="1">Belongs to the Gfa family.</text>
</comment>
<organism evidence="5 6">
    <name type="scientific">Thalassovita gelatinovora</name>
    <name type="common">Thalassobius gelatinovorus</name>
    <dbReference type="NCBI Taxonomy" id="53501"/>
    <lineage>
        <taxon>Bacteria</taxon>
        <taxon>Pseudomonadati</taxon>
        <taxon>Pseudomonadota</taxon>
        <taxon>Alphaproteobacteria</taxon>
        <taxon>Rhodobacterales</taxon>
        <taxon>Roseobacteraceae</taxon>
        <taxon>Thalassovita</taxon>
    </lineage>
</organism>
<name>A0A0P1FCA8_THAGE</name>
<evidence type="ECO:0000256" key="1">
    <source>
        <dbReference type="ARBA" id="ARBA00005495"/>
    </source>
</evidence>
<evidence type="ECO:0000313" key="6">
    <source>
        <dbReference type="Proteomes" id="UP000051587"/>
    </source>
</evidence>
<accession>A0A0P1FCA8</accession>
<dbReference type="GO" id="GO:0016846">
    <property type="term" value="F:carbon-sulfur lyase activity"/>
    <property type="evidence" value="ECO:0007669"/>
    <property type="project" value="InterPro"/>
</dbReference>
<dbReference type="PANTHER" id="PTHR28620:SF1">
    <property type="entry name" value="CENP-V_GFA DOMAIN-CONTAINING PROTEIN"/>
    <property type="match status" value="1"/>
</dbReference>
<dbReference type="PROSITE" id="PS51891">
    <property type="entry name" value="CENP_V_GFA"/>
    <property type="match status" value="1"/>
</dbReference>
<dbReference type="OrthoDB" id="9807246at2"/>
<dbReference type="Pfam" id="PF04828">
    <property type="entry name" value="GFA"/>
    <property type="match status" value="1"/>
</dbReference>
<dbReference type="EMBL" id="CYSA01000019">
    <property type="protein sequence ID" value="CUH65822.1"/>
    <property type="molecule type" value="Genomic_DNA"/>
</dbReference>
<evidence type="ECO:0000259" key="4">
    <source>
        <dbReference type="PROSITE" id="PS51891"/>
    </source>
</evidence>
<keyword evidence="3" id="KW-0862">Zinc</keyword>
<keyword evidence="2" id="KW-0479">Metal-binding</keyword>
<evidence type="ECO:0000256" key="3">
    <source>
        <dbReference type="ARBA" id="ARBA00022833"/>
    </source>
</evidence>
<gene>
    <name evidence="5" type="ORF">TG4357_02076</name>
</gene>
<dbReference type="PANTHER" id="PTHR28620">
    <property type="entry name" value="CENTROMERE PROTEIN V"/>
    <property type="match status" value="1"/>
</dbReference>
<dbReference type="Gene3D" id="2.170.150.70">
    <property type="match status" value="1"/>
</dbReference>
<dbReference type="InterPro" id="IPR052355">
    <property type="entry name" value="CENP-V-like"/>
</dbReference>
<dbReference type="AlphaFoldDB" id="A0A0P1FCA8"/>
<dbReference type="InterPro" id="IPR011057">
    <property type="entry name" value="Mss4-like_sf"/>
</dbReference>
<feature type="domain" description="CENP-V/GFA" evidence="4">
    <location>
        <begin position="6"/>
        <end position="131"/>
    </location>
</feature>
<evidence type="ECO:0000256" key="2">
    <source>
        <dbReference type="ARBA" id="ARBA00022723"/>
    </source>
</evidence>
<dbReference type="Proteomes" id="UP000051587">
    <property type="component" value="Unassembled WGS sequence"/>
</dbReference>
<proteinExistence type="inferred from homology"/>
<dbReference type="SUPFAM" id="SSF51316">
    <property type="entry name" value="Mss4-like"/>
    <property type="match status" value="1"/>
</dbReference>
<reference evidence="5 6" key="1">
    <citation type="submission" date="2015-09" db="EMBL/GenBank/DDBJ databases">
        <authorList>
            <consortium name="Swine Surveillance"/>
        </authorList>
    </citation>
    <scope>NUCLEOTIDE SEQUENCE [LARGE SCALE GENOMIC DNA]</scope>
    <source>
        <strain evidence="5 6">CECT 4357</strain>
    </source>
</reference>
<sequence length="131" mass="14742">MTARVWQGGCHCGFIRFEVAADIDHVRVCDCSICHQRGALNFRVPDRALTLHHPDLDDLRLYQWGSGTAKDYFCPRCGILPFRRPSEPTRQERAEGMQPFDGWAVNTRCLAGFDPSLVPVVRIAGSRVALD</sequence>
<dbReference type="STRING" id="53501.SAMN04488043_10826"/>
<dbReference type="InterPro" id="IPR006913">
    <property type="entry name" value="CENP-V/GFA"/>
</dbReference>
<dbReference type="GO" id="GO:0046872">
    <property type="term" value="F:metal ion binding"/>
    <property type="evidence" value="ECO:0007669"/>
    <property type="project" value="UniProtKB-KW"/>
</dbReference>